<feature type="compositionally biased region" description="Basic residues" evidence="2">
    <location>
        <begin position="346"/>
        <end position="356"/>
    </location>
</feature>
<gene>
    <name evidence="4" type="ORF">CR513_47173</name>
</gene>
<evidence type="ECO:0000256" key="2">
    <source>
        <dbReference type="SAM" id="MobiDB-lite"/>
    </source>
</evidence>
<dbReference type="Gene3D" id="2.40.70.10">
    <property type="entry name" value="Acid Proteases"/>
    <property type="match status" value="1"/>
</dbReference>
<dbReference type="EMBL" id="QJKJ01010589">
    <property type="protein sequence ID" value="RDX73247.1"/>
    <property type="molecule type" value="Genomic_DNA"/>
</dbReference>
<sequence>MRAAEKREEELRQQIAALKAARERDQEEYEENTTQLFWGQPFCREIDKTSIRPNFREVVVEPFDGSQDPHVNLQAFQTQIYISGGNDRLSCKLFPGTLRGVAMQWMATLPPRSIQTFKDLAGSFLSQFASNKVKRLEVADLFNIKQAEGESLKNYLARFNNATVRVDDPDQKFFVKAFQKGLRVGPFNNALALKKPVNMEEIRARAEKHVEMEEDQYGRRRSERKVERKEVRLASKAREDKRPVLARVNEQTQRFTPLTEKRAQIMHQICHTSLLEYRPEARGKLMGKRKVAAFGHTTEDCWALKTQIEKLVQNGHLDRYVQQASPRRSQLQGRDLHRPVGANRRERSRSRQRTPTHRGTITTISGGRTANSWVSSNRVTKEVEEGRPDGRVQTVLTGANTTPLGKREPTPIIAFNDRDMKGQVSCQDEPMVISVGAVGYKVERILIDQGSSSNILYRSTLERMQLPADLVQSCPGNLYGFAGECVSILGTVELETCFGEQPVSRTIPVLYTIVDAPASYNIIIGRPALNRLGAIVSTKHLCMKFSVGRRVGSVLKERDPSRRGLEKGPVGTRAGANDKNRDDHELERGGKAHRTNCDVFAWSAQDMPGVDPNFICHRLSIDEQAKPVAQKKKEARGGEERGGEARNPQVDLGRFRARGIIPNLAGYCGDGQKGER</sequence>
<dbReference type="OrthoDB" id="1740536at2759"/>
<name>A0A371F4L7_MUCPR</name>
<feature type="region of interest" description="Disordered" evidence="2">
    <location>
        <begin position="626"/>
        <end position="654"/>
    </location>
</feature>
<evidence type="ECO:0000259" key="3">
    <source>
        <dbReference type="Pfam" id="PF03732"/>
    </source>
</evidence>
<feature type="compositionally biased region" description="Basic and acidic residues" evidence="2">
    <location>
        <begin position="576"/>
        <end position="590"/>
    </location>
</feature>
<dbReference type="InterPro" id="IPR005162">
    <property type="entry name" value="Retrotrans_gag_dom"/>
</dbReference>
<dbReference type="CDD" id="cd00303">
    <property type="entry name" value="retropepsin_like"/>
    <property type="match status" value="1"/>
</dbReference>
<dbReference type="PANTHER" id="PTHR33223">
    <property type="entry name" value="CCHC-TYPE DOMAIN-CONTAINING PROTEIN"/>
    <property type="match status" value="1"/>
</dbReference>
<evidence type="ECO:0000313" key="5">
    <source>
        <dbReference type="Proteomes" id="UP000257109"/>
    </source>
</evidence>
<feature type="region of interest" description="Disordered" evidence="2">
    <location>
        <begin position="556"/>
        <end position="590"/>
    </location>
</feature>
<dbReference type="InterPro" id="IPR021109">
    <property type="entry name" value="Peptidase_aspartic_dom_sf"/>
</dbReference>
<feature type="compositionally biased region" description="Basic and acidic residues" evidence="2">
    <location>
        <begin position="626"/>
        <end position="644"/>
    </location>
</feature>
<dbReference type="PANTHER" id="PTHR33223:SF10">
    <property type="entry name" value="AMINOTRANSFERASE-LIKE PLANT MOBILE DOMAIN-CONTAINING PROTEIN"/>
    <property type="match status" value="1"/>
</dbReference>
<proteinExistence type="predicted"/>
<feature type="compositionally biased region" description="Polar residues" evidence="2">
    <location>
        <begin position="322"/>
        <end position="332"/>
    </location>
</feature>
<keyword evidence="1" id="KW-0175">Coiled coil</keyword>
<dbReference type="Proteomes" id="UP000257109">
    <property type="component" value="Unassembled WGS sequence"/>
</dbReference>
<feature type="coiled-coil region" evidence="1">
    <location>
        <begin position="1"/>
        <end position="35"/>
    </location>
</feature>
<comment type="caution">
    <text evidence="4">The sequence shown here is derived from an EMBL/GenBank/DDBJ whole genome shotgun (WGS) entry which is preliminary data.</text>
</comment>
<accession>A0A371F4L7</accession>
<organism evidence="4 5">
    <name type="scientific">Mucuna pruriens</name>
    <name type="common">Velvet bean</name>
    <name type="synonym">Dolichos pruriens</name>
    <dbReference type="NCBI Taxonomy" id="157652"/>
    <lineage>
        <taxon>Eukaryota</taxon>
        <taxon>Viridiplantae</taxon>
        <taxon>Streptophyta</taxon>
        <taxon>Embryophyta</taxon>
        <taxon>Tracheophyta</taxon>
        <taxon>Spermatophyta</taxon>
        <taxon>Magnoliopsida</taxon>
        <taxon>eudicotyledons</taxon>
        <taxon>Gunneridae</taxon>
        <taxon>Pentapetalae</taxon>
        <taxon>rosids</taxon>
        <taxon>fabids</taxon>
        <taxon>Fabales</taxon>
        <taxon>Fabaceae</taxon>
        <taxon>Papilionoideae</taxon>
        <taxon>50 kb inversion clade</taxon>
        <taxon>NPAAA clade</taxon>
        <taxon>indigoferoid/millettioid clade</taxon>
        <taxon>Phaseoleae</taxon>
        <taxon>Mucuna</taxon>
    </lineage>
</organism>
<keyword evidence="5" id="KW-1185">Reference proteome</keyword>
<dbReference type="Pfam" id="PF03732">
    <property type="entry name" value="Retrotrans_gag"/>
    <property type="match status" value="1"/>
</dbReference>
<feature type="domain" description="Retrotransposon gag" evidence="3">
    <location>
        <begin position="92"/>
        <end position="183"/>
    </location>
</feature>
<feature type="compositionally biased region" description="Low complexity" evidence="2">
    <location>
        <begin position="357"/>
        <end position="369"/>
    </location>
</feature>
<dbReference type="AlphaFoldDB" id="A0A371F4L7"/>
<evidence type="ECO:0000256" key="1">
    <source>
        <dbReference type="SAM" id="Coils"/>
    </source>
</evidence>
<feature type="non-terminal residue" evidence="4">
    <location>
        <position position="1"/>
    </location>
</feature>
<evidence type="ECO:0000313" key="4">
    <source>
        <dbReference type="EMBL" id="RDX73247.1"/>
    </source>
</evidence>
<protein>
    <recommendedName>
        <fullName evidence="3">Retrotransposon gag domain-containing protein</fullName>
    </recommendedName>
</protein>
<reference evidence="4" key="1">
    <citation type="submission" date="2018-05" db="EMBL/GenBank/DDBJ databases">
        <title>Draft genome of Mucuna pruriens seed.</title>
        <authorList>
            <person name="Nnadi N.E."/>
            <person name="Vos R."/>
            <person name="Hasami M.H."/>
            <person name="Devisetty U.K."/>
            <person name="Aguiy J.C."/>
        </authorList>
    </citation>
    <scope>NUCLEOTIDE SEQUENCE [LARGE SCALE GENOMIC DNA]</scope>
    <source>
        <strain evidence="4">JCA_2017</strain>
    </source>
</reference>
<feature type="region of interest" description="Disordered" evidence="2">
    <location>
        <begin position="322"/>
        <end position="386"/>
    </location>
</feature>
<feature type="compositionally biased region" description="Basic and acidic residues" evidence="2">
    <location>
        <begin position="556"/>
        <end position="566"/>
    </location>
</feature>